<protein>
    <submittedName>
        <fullName evidence="4">Type III-B CRISPR module RAMP protein Cmr4</fullName>
    </submittedName>
</protein>
<name>A0A5C6XCL7_9DELT</name>
<feature type="domain" description="CRISPR type III-associated protein" evidence="3">
    <location>
        <begin position="17"/>
        <end position="291"/>
    </location>
</feature>
<evidence type="ECO:0000256" key="2">
    <source>
        <dbReference type="SAM" id="MobiDB-lite"/>
    </source>
</evidence>
<evidence type="ECO:0000313" key="5">
    <source>
        <dbReference type="Proteomes" id="UP000321046"/>
    </source>
</evidence>
<gene>
    <name evidence="4" type="ORF">FRC96_12210</name>
</gene>
<dbReference type="PANTHER" id="PTHR36700">
    <property type="entry name" value="CRISPR SYSTEM CMR SUBUNIT CMR4"/>
    <property type="match status" value="1"/>
</dbReference>
<evidence type="ECO:0000256" key="1">
    <source>
        <dbReference type="ARBA" id="ARBA00023118"/>
    </source>
</evidence>
<dbReference type="AlphaFoldDB" id="A0A5C6XCL7"/>
<comment type="caution">
    <text evidence="4">The sequence shown here is derived from an EMBL/GenBank/DDBJ whole genome shotgun (WGS) entry which is preliminary data.</text>
</comment>
<dbReference type="PANTHER" id="PTHR36700:SF1">
    <property type="entry name" value="CRISPR SYSTEM CMR SUBUNIT CMR4"/>
    <property type="match status" value="1"/>
</dbReference>
<proteinExistence type="predicted"/>
<dbReference type="Pfam" id="PF03787">
    <property type="entry name" value="RAMPs"/>
    <property type="match status" value="1"/>
</dbReference>
<dbReference type="Proteomes" id="UP000321046">
    <property type="component" value="Unassembled WGS sequence"/>
</dbReference>
<accession>A0A5C6XCL7</accession>
<reference evidence="4 5" key="1">
    <citation type="submission" date="2019-08" db="EMBL/GenBank/DDBJ databases">
        <title>Bradymonadales sp. TMQ2.</title>
        <authorList>
            <person name="Liang Q."/>
        </authorList>
    </citation>
    <scope>NUCLEOTIDE SEQUENCE [LARGE SCALE GENOMIC DNA]</scope>
    <source>
        <strain evidence="4 5">TMQ2</strain>
    </source>
</reference>
<keyword evidence="1" id="KW-0051">Antiviral defense</keyword>
<dbReference type="InterPro" id="IPR013410">
    <property type="entry name" value="CRISPR-assoc_RAMP_Cmr4"/>
</dbReference>
<dbReference type="InterPro" id="IPR005537">
    <property type="entry name" value="RAMP_III_fam"/>
</dbReference>
<dbReference type="OrthoDB" id="9789361at2"/>
<dbReference type="GO" id="GO:0051607">
    <property type="term" value="P:defense response to virus"/>
    <property type="evidence" value="ECO:0007669"/>
    <property type="project" value="UniProtKB-KW"/>
</dbReference>
<evidence type="ECO:0000259" key="3">
    <source>
        <dbReference type="Pfam" id="PF03787"/>
    </source>
</evidence>
<organism evidence="4 5">
    <name type="scientific">Lujinxingia vulgaris</name>
    <dbReference type="NCBI Taxonomy" id="2600176"/>
    <lineage>
        <taxon>Bacteria</taxon>
        <taxon>Deltaproteobacteria</taxon>
        <taxon>Bradymonadales</taxon>
        <taxon>Lujinxingiaceae</taxon>
        <taxon>Lujinxingia</taxon>
    </lineage>
</organism>
<feature type="region of interest" description="Disordered" evidence="2">
    <location>
        <begin position="285"/>
        <end position="310"/>
    </location>
</feature>
<dbReference type="RefSeq" id="WP_146974767.1">
    <property type="nucleotide sequence ID" value="NZ_VOSL01000053.1"/>
</dbReference>
<evidence type="ECO:0000313" key="4">
    <source>
        <dbReference type="EMBL" id="TXD34816.1"/>
    </source>
</evidence>
<sequence length="310" mass="32581">MTKHKSFEAHRVYGFAVDPIHVGTGGARLGRVDNTIVRDPVTRVPKIPGSSLAGVYRTYVAMQTDGKYPDCAGQGGHCGQPDCPVCMCFGFAKSTGGGFAGLAGFSDAHVVFFPVPTRKGPRWIASPSSLDKPEMAGVGDDKAHTADDAGAPLNLGWLLLPGASMPEAAKQAINALTCVPQHIRNSVVIVTDKLFSHIVNSNLEVRTSVSIDPATGAAEDGALFTYEAIPRGTVLAWDITCRNPGHFKVGGKEVSAATDMTQVFKETAKAHELLKHLGIGGMGTRGMGRLRVPSRADESDSPDASTEGGK</sequence>
<dbReference type="EMBL" id="VOSL01000053">
    <property type="protein sequence ID" value="TXD34816.1"/>
    <property type="molecule type" value="Genomic_DNA"/>
</dbReference>